<protein>
    <recommendedName>
        <fullName evidence="1">GmrSD restriction endonucleases N-terminal domain-containing protein</fullName>
    </recommendedName>
</protein>
<dbReference type="PANTHER" id="PTHR39639:SF1">
    <property type="entry name" value="DUF262 DOMAIN-CONTAINING PROTEIN"/>
    <property type="match status" value="1"/>
</dbReference>
<dbReference type="PANTHER" id="PTHR39639">
    <property type="entry name" value="CHROMOSOME 16, WHOLE GENOME SHOTGUN SEQUENCE"/>
    <property type="match status" value="1"/>
</dbReference>
<dbReference type="OrthoDB" id="7802453at2"/>
<evidence type="ECO:0000313" key="2">
    <source>
        <dbReference type="EMBL" id="SEH09074.1"/>
    </source>
</evidence>
<reference evidence="2 3" key="1">
    <citation type="submission" date="2016-10" db="EMBL/GenBank/DDBJ databases">
        <authorList>
            <person name="de Groot N.N."/>
        </authorList>
    </citation>
    <scope>NUCLEOTIDE SEQUENCE [LARGE SCALE GENOMIC DNA]</scope>
    <source>
        <strain evidence="2">MBHS1</strain>
    </source>
</reference>
<sequence length="404" mass="47262">MQQDIDQTSVETIEGLDNSQSIGWEEYPLDSVFVRTEQRTVSEVVKRIKAGRYELNPEFQRDFVWPEDKQSRLIESCLMRIPLPVFYVAEAKDGRIIVVDGLQRLTTFYRFMNNEFALSGLGADKNESEQKHPWNHQHFDDLPITLQERVEDTQLILYILDAKAPERAKLDIFERVNGGVPLTRQQMRNCLYNGQATQWLKKAANLKIFQEVTGGALDQKSMRDREAINRFCAFYLLGEKQYKESRSMDNFLAKALEKMNTLSETALNDLMSAFEHSMRINQKLFGKHAFRKSLFNQELSLYQSIPNISHRSKFNVSLFDVCSVLLTAKIYKNMDKAFEEYVRTEIYTLITYEDFDTSIRQFTNKIHMVEIRFSRARKFLENAIKNYKEGLDDKNNSSGKFQVF</sequence>
<keyword evidence="3" id="KW-1185">Reference proteome</keyword>
<name>A0A1H6FJ78_9GAMM</name>
<dbReference type="AlphaFoldDB" id="A0A1H6FJ78"/>
<accession>A0A1H6FJ78</accession>
<dbReference type="EMBL" id="FMSV02000558">
    <property type="protein sequence ID" value="SEH09074.1"/>
    <property type="molecule type" value="Genomic_DNA"/>
</dbReference>
<organism evidence="2 3">
    <name type="scientific">Candidatus Venteria ishoeyi</name>
    <dbReference type="NCBI Taxonomy" id="1899563"/>
    <lineage>
        <taxon>Bacteria</taxon>
        <taxon>Pseudomonadati</taxon>
        <taxon>Pseudomonadota</taxon>
        <taxon>Gammaproteobacteria</taxon>
        <taxon>Thiotrichales</taxon>
        <taxon>Thiotrichaceae</taxon>
        <taxon>Venteria</taxon>
    </lineage>
</organism>
<feature type="domain" description="GmrSD restriction endonucleases N-terminal" evidence="1">
    <location>
        <begin position="42"/>
        <end position="192"/>
    </location>
</feature>
<gene>
    <name evidence="2" type="ORF">MBHS_04968</name>
</gene>
<evidence type="ECO:0000259" key="1">
    <source>
        <dbReference type="Pfam" id="PF03235"/>
    </source>
</evidence>
<dbReference type="Pfam" id="PF03235">
    <property type="entry name" value="GmrSD_N"/>
    <property type="match status" value="1"/>
</dbReference>
<dbReference type="Proteomes" id="UP000236724">
    <property type="component" value="Unassembled WGS sequence"/>
</dbReference>
<proteinExistence type="predicted"/>
<evidence type="ECO:0000313" key="3">
    <source>
        <dbReference type="Proteomes" id="UP000236724"/>
    </source>
</evidence>
<dbReference type="InterPro" id="IPR004919">
    <property type="entry name" value="GmrSD_N"/>
</dbReference>
<dbReference type="RefSeq" id="WP_103922566.1">
    <property type="nucleotide sequence ID" value="NZ_FMSV02000558.1"/>
</dbReference>